<evidence type="ECO:0000259" key="4">
    <source>
        <dbReference type="PROSITE" id="PS50977"/>
    </source>
</evidence>
<accession>A0A7X5ZR62</accession>
<dbReference type="EMBL" id="JAAOYM010000001">
    <property type="protein sequence ID" value="NIJ12533.1"/>
    <property type="molecule type" value="Genomic_DNA"/>
</dbReference>
<evidence type="ECO:0000256" key="3">
    <source>
        <dbReference type="SAM" id="MobiDB-lite"/>
    </source>
</evidence>
<dbReference type="InterPro" id="IPR050624">
    <property type="entry name" value="HTH-type_Tx_Regulator"/>
</dbReference>
<name>A0A7X5ZR62_9PSEU</name>
<dbReference type="InterPro" id="IPR009057">
    <property type="entry name" value="Homeodomain-like_sf"/>
</dbReference>
<keyword evidence="6" id="KW-1185">Reference proteome</keyword>
<dbReference type="PROSITE" id="PS50977">
    <property type="entry name" value="HTH_TETR_2"/>
    <property type="match status" value="1"/>
</dbReference>
<dbReference type="AlphaFoldDB" id="A0A7X5ZR62"/>
<proteinExistence type="predicted"/>
<evidence type="ECO:0000313" key="5">
    <source>
        <dbReference type="EMBL" id="NIJ12533.1"/>
    </source>
</evidence>
<evidence type="ECO:0000313" key="6">
    <source>
        <dbReference type="Proteomes" id="UP000545493"/>
    </source>
</evidence>
<feature type="region of interest" description="Disordered" evidence="3">
    <location>
        <begin position="1"/>
        <end position="20"/>
    </location>
</feature>
<keyword evidence="1 2" id="KW-0238">DNA-binding</keyword>
<reference evidence="5 6" key="1">
    <citation type="submission" date="2020-03" db="EMBL/GenBank/DDBJ databases">
        <title>Sequencing the genomes of 1000 actinobacteria strains.</title>
        <authorList>
            <person name="Klenk H.-P."/>
        </authorList>
    </citation>
    <scope>NUCLEOTIDE SEQUENCE [LARGE SCALE GENOMIC DNA]</scope>
    <source>
        <strain evidence="5 6">DSM 45685</strain>
    </source>
</reference>
<dbReference type="Pfam" id="PF00440">
    <property type="entry name" value="TetR_N"/>
    <property type="match status" value="1"/>
</dbReference>
<dbReference type="PANTHER" id="PTHR43479:SF11">
    <property type="entry name" value="ACREF_ENVCD OPERON REPRESSOR-RELATED"/>
    <property type="match status" value="1"/>
</dbReference>
<dbReference type="InterPro" id="IPR001647">
    <property type="entry name" value="HTH_TetR"/>
</dbReference>
<protein>
    <submittedName>
        <fullName evidence="5">AcrR family transcriptional regulator</fullName>
    </submittedName>
</protein>
<dbReference type="SUPFAM" id="SSF46689">
    <property type="entry name" value="Homeodomain-like"/>
    <property type="match status" value="1"/>
</dbReference>
<gene>
    <name evidence="5" type="ORF">FHU38_002877</name>
</gene>
<organism evidence="5 6">
    <name type="scientific">Saccharomonospora amisosensis</name>
    <dbReference type="NCBI Taxonomy" id="1128677"/>
    <lineage>
        <taxon>Bacteria</taxon>
        <taxon>Bacillati</taxon>
        <taxon>Actinomycetota</taxon>
        <taxon>Actinomycetes</taxon>
        <taxon>Pseudonocardiales</taxon>
        <taxon>Pseudonocardiaceae</taxon>
        <taxon>Saccharomonospora</taxon>
    </lineage>
</organism>
<evidence type="ECO:0000256" key="1">
    <source>
        <dbReference type="ARBA" id="ARBA00023125"/>
    </source>
</evidence>
<dbReference type="RefSeq" id="WP_167171434.1">
    <property type="nucleotide sequence ID" value="NZ_JAAOYM010000001.1"/>
</dbReference>
<dbReference type="GO" id="GO:0003677">
    <property type="term" value="F:DNA binding"/>
    <property type="evidence" value="ECO:0007669"/>
    <property type="project" value="UniProtKB-UniRule"/>
</dbReference>
<feature type="domain" description="HTH tetR-type" evidence="4">
    <location>
        <begin position="24"/>
        <end position="84"/>
    </location>
</feature>
<sequence length="216" mass="23520">MSSAGSEVDERPRWHGSTAGERCARRRRQLLDAGFHLLGTQGAAAVTVRAVARHSGLSPRYFYESFPDREALLLAVWDDQYAAVSSRVEAAIADAPQDFLGRMRAALDAAAAWLEQDPLRTRAMLLETISDARLRLHARRKLPELVLETAIRSVDSGALDSLPENKLATTVTATSGAIVNLFLEWGSGGLRVNRDELVDSVLDVVTAIVSAALDQR</sequence>
<dbReference type="PANTHER" id="PTHR43479">
    <property type="entry name" value="ACREF/ENVCD OPERON REPRESSOR-RELATED"/>
    <property type="match status" value="1"/>
</dbReference>
<dbReference type="Proteomes" id="UP000545493">
    <property type="component" value="Unassembled WGS sequence"/>
</dbReference>
<comment type="caution">
    <text evidence="5">The sequence shown here is derived from an EMBL/GenBank/DDBJ whole genome shotgun (WGS) entry which is preliminary data.</text>
</comment>
<dbReference type="Gene3D" id="1.10.10.60">
    <property type="entry name" value="Homeodomain-like"/>
    <property type="match status" value="1"/>
</dbReference>
<feature type="DNA-binding region" description="H-T-H motif" evidence="2">
    <location>
        <begin position="47"/>
        <end position="66"/>
    </location>
</feature>
<evidence type="ECO:0000256" key="2">
    <source>
        <dbReference type="PROSITE-ProRule" id="PRU00335"/>
    </source>
</evidence>
<dbReference type="Gene3D" id="1.10.357.10">
    <property type="entry name" value="Tetracycline Repressor, domain 2"/>
    <property type="match status" value="1"/>
</dbReference>